<comment type="caution">
    <text evidence="5">The sequence shown here is derived from an EMBL/GenBank/DDBJ whole genome shotgun (WGS) entry which is preliminary data.</text>
</comment>
<name>A0ABW4XIP9_9GAMM</name>
<dbReference type="InterPro" id="IPR042203">
    <property type="entry name" value="Leu/Phe-tRNA_Trfase_C"/>
</dbReference>
<sequence>MTQFLTELDTATTIFPPTEYALSEPNGLLAIGGDLSADRLKRAYQSGIFPWFSEEDPLLWWSPDPRCVFDIASFRVSRSLKKSLRRCGYTISVNRAFDEVVAGCAGPREQESGTWILPEMAHAYGELHRQGAAHSIEVWAGETLVGGLYGVCSGRQFSGESMFFRQTDASKVALTGLVALLHSTGARWIDCQIANPHLISLGAIEVPRKQYIEQLNLEICTVLPEEHWVARDITGLVSDYAGIN</sequence>
<dbReference type="Proteomes" id="UP001597380">
    <property type="component" value="Unassembled WGS sequence"/>
</dbReference>
<accession>A0ABW4XIP9</accession>
<gene>
    <name evidence="4 5" type="primary">aat</name>
    <name evidence="5" type="ORF">ACFSJ3_01610</name>
</gene>
<dbReference type="EC" id="2.3.2.6" evidence="4"/>
<comment type="similarity">
    <text evidence="4">Belongs to the L/F-transferase family.</text>
</comment>
<dbReference type="EMBL" id="JBHUHT010000004">
    <property type="protein sequence ID" value="MFD2094664.1"/>
    <property type="molecule type" value="Genomic_DNA"/>
</dbReference>
<proteinExistence type="inferred from homology"/>
<dbReference type="Gene3D" id="3.30.70.3550">
    <property type="entry name" value="Leucyl/phenylalanyl-tRNA-protein transferase, N-terminal domain"/>
    <property type="match status" value="1"/>
</dbReference>
<evidence type="ECO:0000313" key="6">
    <source>
        <dbReference type="Proteomes" id="UP001597380"/>
    </source>
</evidence>
<dbReference type="PANTHER" id="PTHR30098">
    <property type="entry name" value="LEUCYL/PHENYLALANYL-TRNA--PROTEIN TRANSFERASE"/>
    <property type="match status" value="1"/>
</dbReference>
<dbReference type="InterPro" id="IPR042221">
    <property type="entry name" value="Leu/Phe-tRNA_Trfase_N"/>
</dbReference>
<dbReference type="PANTHER" id="PTHR30098:SF2">
    <property type="entry name" value="LEUCYL_PHENYLALANYL-TRNA--PROTEIN TRANSFERASE"/>
    <property type="match status" value="1"/>
</dbReference>
<keyword evidence="3 4" id="KW-0012">Acyltransferase</keyword>
<comment type="catalytic activity">
    <reaction evidence="4">
        <text>N-terminal L-lysyl-[protein] + L-leucyl-tRNA(Leu) = N-terminal L-leucyl-L-lysyl-[protein] + tRNA(Leu) + H(+)</text>
        <dbReference type="Rhea" id="RHEA:12340"/>
        <dbReference type="Rhea" id="RHEA-COMP:9613"/>
        <dbReference type="Rhea" id="RHEA-COMP:9622"/>
        <dbReference type="Rhea" id="RHEA-COMP:12670"/>
        <dbReference type="Rhea" id="RHEA-COMP:12671"/>
        <dbReference type="ChEBI" id="CHEBI:15378"/>
        <dbReference type="ChEBI" id="CHEBI:65249"/>
        <dbReference type="ChEBI" id="CHEBI:78442"/>
        <dbReference type="ChEBI" id="CHEBI:78494"/>
        <dbReference type="ChEBI" id="CHEBI:133043"/>
        <dbReference type="EC" id="2.3.2.6"/>
    </reaction>
</comment>
<dbReference type="Pfam" id="PF03588">
    <property type="entry name" value="Leu_Phe_trans"/>
    <property type="match status" value="1"/>
</dbReference>
<evidence type="ECO:0000256" key="2">
    <source>
        <dbReference type="ARBA" id="ARBA00022679"/>
    </source>
</evidence>
<dbReference type="SUPFAM" id="SSF55729">
    <property type="entry name" value="Acyl-CoA N-acyltransferases (Nat)"/>
    <property type="match status" value="1"/>
</dbReference>
<protein>
    <recommendedName>
        <fullName evidence="4">Leucyl/phenylalanyl-tRNA--protein transferase</fullName>
        <ecNumber evidence="4">2.3.2.6</ecNumber>
    </recommendedName>
    <alternativeName>
        <fullName evidence="4">L/F-transferase</fullName>
    </alternativeName>
    <alternativeName>
        <fullName evidence="4">Leucyltransferase</fullName>
    </alternativeName>
    <alternativeName>
        <fullName evidence="4">Phenyalanyltransferase</fullName>
    </alternativeName>
</protein>
<dbReference type="Gene3D" id="3.40.630.70">
    <property type="entry name" value="Leucyl/phenylalanyl-tRNA-protein transferase, C-terminal domain"/>
    <property type="match status" value="1"/>
</dbReference>
<evidence type="ECO:0000256" key="4">
    <source>
        <dbReference type="HAMAP-Rule" id="MF_00688"/>
    </source>
</evidence>
<keyword evidence="2 4" id="KW-0808">Transferase</keyword>
<organism evidence="5 6">
    <name type="scientific">Corallincola platygyrae</name>
    <dbReference type="NCBI Taxonomy" id="1193278"/>
    <lineage>
        <taxon>Bacteria</taxon>
        <taxon>Pseudomonadati</taxon>
        <taxon>Pseudomonadota</taxon>
        <taxon>Gammaproteobacteria</taxon>
        <taxon>Alteromonadales</taxon>
        <taxon>Psychromonadaceae</taxon>
        <taxon>Corallincola</taxon>
    </lineage>
</organism>
<comment type="catalytic activity">
    <reaction evidence="4">
        <text>N-terminal L-arginyl-[protein] + L-leucyl-tRNA(Leu) = N-terminal L-leucyl-L-arginyl-[protein] + tRNA(Leu) + H(+)</text>
        <dbReference type="Rhea" id="RHEA:50416"/>
        <dbReference type="Rhea" id="RHEA-COMP:9613"/>
        <dbReference type="Rhea" id="RHEA-COMP:9622"/>
        <dbReference type="Rhea" id="RHEA-COMP:12672"/>
        <dbReference type="Rhea" id="RHEA-COMP:12673"/>
        <dbReference type="ChEBI" id="CHEBI:15378"/>
        <dbReference type="ChEBI" id="CHEBI:64719"/>
        <dbReference type="ChEBI" id="CHEBI:78442"/>
        <dbReference type="ChEBI" id="CHEBI:78494"/>
        <dbReference type="ChEBI" id="CHEBI:133044"/>
        <dbReference type="EC" id="2.3.2.6"/>
    </reaction>
</comment>
<dbReference type="HAMAP" id="MF_00688">
    <property type="entry name" value="Leu_Phe_trans"/>
    <property type="match status" value="1"/>
</dbReference>
<comment type="catalytic activity">
    <reaction evidence="4">
        <text>L-phenylalanyl-tRNA(Phe) + an N-terminal L-alpha-aminoacyl-[protein] = an N-terminal L-phenylalanyl-L-alpha-aminoacyl-[protein] + tRNA(Phe)</text>
        <dbReference type="Rhea" id="RHEA:43632"/>
        <dbReference type="Rhea" id="RHEA-COMP:9668"/>
        <dbReference type="Rhea" id="RHEA-COMP:9699"/>
        <dbReference type="Rhea" id="RHEA-COMP:10636"/>
        <dbReference type="Rhea" id="RHEA-COMP:10637"/>
        <dbReference type="ChEBI" id="CHEBI:78442"/>
        <dbReference type="ChEBI" id="CHEBI:78531"/>
        <dbReference type="ChEBI" id="CHEBI:78597"/>
        <dbReference type="ChEBI" id="CHEBI:83561"/>
        <dbReference type="EC" id="2.3.2.6"/>
    </reaction>
</comment>
<dbReference type="InterPro" id="IPR016181">
    <property type="entry name" value="Acyl_CoA_acyltransferase"/>
</dbReference>
<dbReference type="InterPro" id="IPR004616">
    <property type="entry name" value="Leu/Phe-tRNA_Trfase"/>
</dbReference>
<comment type="function">
    <text evidence="4">Functions in the N-end rule pathway of protein degradation where it conjugates Leu, Phe and, less efficiently, Met from aminoacyl-tRNAs to the N-termini of proteins containing an N-terminal arginine or lysine.</text>
</comment>
<evidence type="ECO:0000256" key="1">
    <source>
        <dbReference type="ARBA" id="ARBA00022490"/>
    </source>
</evidence>
<keyword evidence="6" id="KW-1185">Reference proteome</keyword>
<evidence type="ECO:0000256" key="3">
    <source>
        <dbReference type="ARBA" id="ARBA00023315"/>
    </source>
</evidence>
<evidence type="ECO:0000313" key="5">
    <source>
        <dbReference type="EMBL" id="MFD2094664.1"/>
    </source>
</evidence>
<dbReference type="GO" id="GO:0008914">
    <property type="term" value="F:leucyl-tRNA--protein transferase activity"/>
    <property type="evidence" value="ECO:0007669"/>
    <property type="project" value="UniProtKB-EC"/>
</dbReference>
<keyword evidence="1 4" id="KW-0963">Cytoplasm</keyword>
<comment type="subcellular location">
    <subcellularLocation>
        <location evidence="4">Cytoplasm</location>
    </subcellularLocation>
</comment>
<dbReference type="NCBIfam" id="TIGR00667">
    <property type="entry name" value="aat"/>
    <property type="match status" value="1"/>
</dbReference>
<dbReference type="RefSeq" id="WP_345338831.1">
    <property type="nucleotide sequence ID" value="NZ_BAABLI010000007.1"/>
</dbReference>
<reference evidence="6" key="1">
    <citation type="journal article" date="2019" name="Int. J. Syst. Evol. Microbiol.">
        <title>The Global Catalogue of Microorganisms (GCM) 10K type strain sequencing project: providing services to taxonomists for standard genome sequencing and annotation.</title>
        <authorList>
            <consortium name="The Broad Institute Genomics Platform"/>
            <consortium name="The Broad Institute Genome Sequencing Center for Infectious Disease"/>
            <person name="Wu L."/>
            <person name="Ma J."/>
        </authorList>
    </citation>
    <scope>NUCLEOTIDE SEQUENCE [LARGE SCALE GENOMIC DNA]</scope>
    <source>
        <strain evidence="6">CGMCC 1.10992</strain>
    </source>
</reference>